<evidence type="ECO:0000259" key="2">
    <source>
        <dbReference type="SMART" id="SM00858"/>
    </source>
</evidence>
<name>A0A255XLA5_9PROT</name>
<accession>A0A255XLA5</accession>
<comment type="caution">
    <text evidence="3">The sequence shown here is derived from an EMBL/GenBank/DDBJ whole genome shotgun (WGS) entry which is preliminary data.</text>
</comment>
<keyword evidence="4" id="KW-1185">Reference proteome</keyword>
<proteinExistence type="predicted"/>
<organism evidence="3 4">
    <name type="scientific">Elstera cyanobacteriorum</name>
    <dbReference type="NCBI Taxonomy" id="2022747"/>
    <lineage>
        <taxon>Bacteria</taxon>
        <taxon>Pseudomonadati</taxon>
        <taxon>Pseudomonadota</taxon>
        <taxon>Alphaproteobacteria</taxon>
        <taxon>Rhodospirillales</taxon>
        <taxon>Rhodospirillaceae</taxon>
        <taxon>Elstera</taxon>
    </lineage>
</organism>
<feature type="domain" description="SAF" evidence="2">
    <location>
        <begin position="33"/>
        <end position="101"/>
    </location>
</feature>
<dbReference type="NCBIfam" id="TIGR03177">
    <property type="entry name" value="pilus_cpaB"/>
    <property type="match status" value="1"/>
</dbReference>
<feature type="compositionally biased region" description="Pro residues" evidence="1">
    <location>
        <begin position="217"/>
        <end position="241"/>
    </location>
</feature>
<evidence type="ECO:0000256" key="1">
    <source>
        <dbReference type="SAM" id="MobiDB-lite"/>
    </source>
</evidence>
<dbReference type="InterPro" id="IPR031571">
    <property type="entry name" value="RcpC_dom"/>
</dbReference>
<gene>
    <name evidence="3" type="primary">cpaB</name>
    <name evidence="3" type="ORF">CHR90_12225</name>
</gene>
<dbReference type="OrthoDB" id="163768at2"/>
<evidence type="ECO:0000313" key="4">
    <source>
        <dbReference type="Proteomes" id="UP000216361"/>
    </source>
</evidence>
<dbReference type="InterPro" id="IPR013974">
    <property type="entry name" value="SAF"/>
</dbReference>
<dbReference type="RefSeq" id="WP_094409310.1">
    <property type="nucleotide sequence ID" value="NZ_BMJZ01000002.1"/>
</dbReference>
<sequence>MRLLFVSLAIGFALLAGMIAVRSAGSGSRGPTVDILTAAADLHPGDRLDAQRLRWSAWPITALTEAHIQRPTPAAPLTDWQDWVALARLTAGEPVYRAKIDRPEGGTLAAMLSKDSRAVTIAVNDVGGVGGFALPCDRVDVLFTPHETRGPTATSQVLVRDLRVLAINQVIAADGASLGGTVRTATLEVREDQARDLVQAGVRGTLALSLRPVGAIDPPPPPPAPVPPPDPPVAAPPPGPETPEKTIAVFRGLTKESVRITP</sequence>
<dbReference type="Pfam" id="PF08666">
    <property type="entry name" value="SAF"/>
    <property type="match status" value="1"/>
</dbReference>
<evidence type="ECO:0000313" key="3">
    <source>
        <dbReference type="EMBL" id="OYQ17747.1"/>
    </source>
</evidence>
<dbReference type="EMBL" id="NOXS01000033">
    <property type="protein sequence ID" value="OYQ17747.1"/>
    <property type="molecule type" value="Genomic_DNA"/>
</dbReference>
<feature type="region of interest" description="Disordered" evidence="1">
    <location>
        <begin position="212"/>
        <end position="246"/>
    </location>
</feature>
<dbReference type="AlphaFoldDB" id="A0A255XLA5"/>
<protein>
    <submittedName>
        <fullName evidence="3">Flp pilus assembly protein CpaB</fullName>
    </submittedName>
</protein>
<dbReference type="InterPro" id="IPR017592">
    <property type="entry name" value="Pilus_assmbl_Flp-typ_CpaB"/>
</dbReference>
<dbReference type="Proteomes" id="UP000216361">
    <property type="component" value="Unassembled WGS sequence"/>
</dbReference>
<dbReference type="SMART" id="SM00858">
    <property type="entry name" value="SAF"/>
    <property type="match status" value="1"/>
</dbReference>
<dbReference type="Pfam" id="PF16976">
    <property type="entry name" value="RcpC"/>
    <property type="match status" value="1"/>
</dbReference>
<dbReference type="CDD" id="cd11614">
    <property type="entry name" value="SAF_CpaB_FlgA_like"/>
    <property type="match status" value="1"/>
</dbReference>
<reference evidence="3 4" key="1">
    <citation type="submission" date="2017-07" db="EMBL/GenBank/DDBJ databases">
        <title>Elstera cyanobacteriorum sp. nov., a novel bacterium isolated from cyanobacterial aggregates in a eutrophic lake.</title>
        <authorList>
            <person name="Cai H."/>
        </authorList>
    </citation>
    <scope>NUCLEOTIDE SEQUENCE [LARGE SCALE GENOMIC DNA]</scope>
    <source>
        <strain evidence="3 4">TH019</strain>
    </source>
</reference>